<feature type="transmembrane region" description="Helical" evidence="2">
    <location>
        <begin position="45"/>
        <end position="67"/>
    </location>
</feature>
<sequence>MSSGAGENPFASPTVEHDGVAPTGDAILAEGTFTQRDLKATYRALVYNWRITAILATVSLVVFAGLLNPLSGRYWAVGTVVYPLFCLLPLAVVLEVLFYVKTYWRTQNAELAKEPEPQRIVLDEQGIHFQSSRMKSLLPWTRFSRLQARSRILVIVARPFGFISLPAHYFESRDAFRAAKRLIIEQLALARTAPPPEITSDEQYVDAEIPGAISCAGTLTQREFYATCWLMVRRALLINFVVIGGVFGFSLYVAVVELAANRPQNLYISVMLLIGAALSSIRWIRYYLGIRRTYRDITSRIRTRWTITDEKLSAVSETFTLNIAWDEINRVVFRDDMLLLVYQKTQGFTLPRRFFQNEEDWRQVVEWARKLH</sequence>
<evidence type="ECO:0000256" key="1">
    <source>
        <dbReference type="SAM" id="MobiDB-lite"/>
    </source>
</evidence>
<dbReference type="Pfam" id="PF14317">
    <property type="entry name" value="YcxB"/>
    <property type="match status" value="1"/>
</dbReference>
<gene>
    <name evidence="4" type="ORF">Enr8_30260</name>
</gene>
<keyword evidence="2" id="KW-0812">Transmembrane</keyword>
<comment type="caution">
    <text evidence="4">The sequence shown here is derived from an EMBL/GenBank/DDBJ whole genome shotgun (WGS) entry which is preliminary data.</text>
</comment>
<organism evidence="4 5">
    <name type="scientific">Blastopirellula retiformator</name>
    <dbReference type="NCBI Taxonomy" id="2527970"/>
    <lineage>
        <taxon>Bacteria</taxon>
        <taxon>Pseudomonadati</taxon>
        <taxon>Planctomycetota</taxon>
        <taxon>Planctomycetia</taxon>
        <taxon>Pirellulales</taxon>
        <taxon>Pirellulaceae</taxon>
        <taxon>Blastopirellula</taxon>
    </lineage>
</organism>
<evidence type="ECO:0000256" key="2">
    <source>
        <dbReference type="SAM" id="Phobius"/>
    </source>
</evidence>
<dbReference type="InterPro" id="IPR025588">
    <property type="entry name" value="YcxB-like_C"/>
</dbReference>
<feature type="transmembrane region" description="Helical" evidence="2">
    <location>
        <begin position="236"/>
        <end position="260"/>
    </location>
</feature>
<keyword evidence="2" id="KW-0472">Membrane</keyword>
<dbReference type="OrthoDB" id="287789at2"/>
<feature type="transmembrane region" description="Helical" evidence="2">
    <location>
        <begin position="266"/>
        <end position="284"/>
    </location>
</feature>
<reference evidence="4 5" key="1">
    <citation type="submission" date="2019-02" db="EMBL/GenBank/DDBJ databases">
        <title>Deep-cultivation of Planctomycetes and their phenomic and genomic characterization uncovers novel biology.</title>
        <authorList>
            <person name="Wiegand S."/>
            <person name="Jogler M."/>
            <person name="Boedeker C."/>
            <person name="Pinto D."/>
            <person name="Vollmers J."/>
            <person name="Rivas-Marin E."/>
            <person name="Kohn T."/>
            <person name="Peeters S.H."/>
            <person name="Heuer A."/>
            <person name="Rast P."/>
            <person name="Oberbeckmann S."/>
            <person name="Bunk B."/>
            <person name="Jeske O."/>
            <person name="Meyerdierks A."/>
            <person name="Storesund J.E."/>
            <person name="Kallscheuer N."/>
            <person name="Luecker S."/>
            <person name="Lage O.M."/>
            <person name="Pohl T."/>
            <person name="Merkel B.J."/>
            <person name="Hornburger P."/>
            <person name="Mueller R.-W."/>
            <person name="Bruemmer F."/>
            <person name="Labrenz M."/>
            <person name="Spormann A.M."/>
            <person name="Op Den Camp H."/>
            <person name="Overmann J."/>
            <person name="Amann R."/>
            <person name="Jetten M.S.M."/>
            <person name="Mascher T."/>
            <person name="Medema M.H."/>
            <person name="Devos D.P."/>
            <person name="Kaster A.-K."/>
            <person name="Ovreas L."/>
            <person name="Rohde M."/>
            <person name="Galperin M.Y."/>
            <person name="Jogler C."/>
        </authorList>
    </citation>
    <scope>NUCLEOTIDE SEQUENCE [LARGE SCALE GENOMIC DNA]</scope>
    <source>
        <strain evidence="4 5">Enr8</strain>
    </source>
</reference>
<protein>
    <recommendedName>
        <fullName evidence="3">YcxB-like C-terminal domain-containing protein</fullName>
    </recommendedName>
</protein>
<dbReference type="Proteomes" id="UP000318878">
    <property type="component" value="Unassembled WGS sequence"/>
</dbReference>
<dbReference type="EMBL" id="SJPF01000003">
    <property type="protein sequence ID" value="TWT33201.1"/>
    <property type="molecule type" value="Genomic_DNA"/>
</dbReference>
<evidence type="ECO:0000313" key="5">
    <source>
        <dbReference type="Proteomes" id="UP000318878"/>
    </source>
</evidence>
<feature type="region of interest" description="Disordered" evidence="1">
    <location>
        <begin position="1"/>
        <end position="22"/>
    </location>
</feature>
<feature type="domain" description="YcxB-like C-terminal" evidence="3">
    <location>
        <begin position="307"/>
        <end position="367"/>
    </location>
</feature>
<feature type="transmembrane region" description="Helical" evidence="2">
    <location>
        <begin position="79"/>
        <end position="100"/>
    </location>
</feature>
<dbReference type="AlphaFoldDB" id="A0A5C5V4E9"/>
<keyword evidence="2" id="KW-1133">Transmembrane helix</keyword>
<proteinExistence type="predicted"/>
<evidence type="ECO:0000259" key="3">
    <source>
        <dbReference type="Pfam" id="PF14317"/>
    </source>
</evidence>
<keyword evidence="5" id="KW-1185">Reference proteome</keyword>
<name>A0A5C5V4E9_9BACT</name>
<accession>A0A5C5V4E9</accession>
<dbReference type="RefSeq" id="WP_146432852.1">
    <property type="nucleotide sequence ID" value="NZ_SJPF01000003.1"/>
</dbReference>
<evidence type="ECO:0000313" key="4">
    <source>
        <dbReference type="EMBL" id="TWT33201.1"/>
    </source>
</evidence>